<evidence type="ECO:0000313" key="2">
    <source>
        <dbReference type="Proteomes" id="UP000003790"/>
    </source>
</evidence>
<dbReference type="EMBL" id="AHOT01000020">
    <property type="protein sequence ID" value="EIM15659.1"/>
    <property type="molecule type" value="Genomic_DNA"/>
</dbReference>
<proteinExistence type="predicted"/>
<protein>
    <submittedName>
        <fullName evidence="1">Uncharacterized protein</fullName>
    </submittedName>
</protein>
<accession>A0AB33WR88</accession>
<comment type="caution">
    <text evidence="1">The sequence shown here is derived from an EMBL/GenBank/DDBJ whole genome shotgun (WGS) entry which is preliminary data.</text>
</comment>
<sequence length="131" mass="14972">MRPAGVVARDVALHIRSGLMLRAVACFRHPLRFQTAKETLHRGVVSAFALTTHALPVPMFQQLISELMAGVLAALIGRRTFATRLFVSAMKLEMIFPTFPKQLAFLSQWRRLVRNWSEQPTRHPLRKLLQE</sequence>
<gene>
    <name evidence="1" type="ORF">PchlO6_2756</name>
</gene>
<reference evidence="1 2" key="1">
    <citation type="journal article" date="2012" name="PLoS Genet.">
        <title>Comparative Genomics of Plant-Associated Pseudomonas spp.: Insights into Diversity and Inheritance of Traits Involved in Multitrophic Interactions.</title>
        <authorList>
            <person name="Loper J.E."/>
            <person name="Hassan K.A."/>
            <person name="Mavrodi D.V."/>
            <person name="Davis E.W.II."/>
            <person name="Lim C.K."/>
            <person name="Shaffer B.T."/>
            <person name="Elbourne L.D."/>
            <person name="Stockwell V.O."/>
            <person name="Hartney S.L."/>
            <person name="Breakwell K."/>
            <person name="Henkels M.D."/>
            <person name="Tetu S.G."/>
            <person name="Rangel L.I."/>
            <person name="Kidarsa T.A."/>
            <person name="Wilson N.L."/>
            <person name="van de Mortel J.E."/>
            <person name="Song C."/>
            <person name="Blumhagen R."/>
            <person name="Radune D."/>
            <person name="Hostetler J.B."/>
            <person name="Brinkac L.M."/>
            <person name="Durkin A.S."/>
            <person name="Kluepfel D.A."/>
            <person name="Wechter W.P."/>
            <person name="Anderson A.J."/>
            <person name="Kim Y.C."/>
            <person name="Pierson L.S.III."/>
            <person name="Pierson E.A."/>
            <person name="Lindow S.E."/>
            <person name="Kobayashi D.Y."/>
            <person name="Raaijmakers J.M."/>
            <person name="Weller D.M."/>
            <person name="Thomashow L.S."/>
            <person name="Allen A.E."/>
            <person name="Paulsen I.T."/>
        </authorList>
    </citation>
    <scope>NUCLEOTIDE SEQUENCE [LARGE SCALE GENOMIC DNA]</scope>
    <source>
        <strain evidence="1 2">O6</strain>
    </source>
</reference>
<evidence type="ECO:0000313" key="1">
    <source>
        <dbReference type="EMBL" id="EIM15659.1"/>
    </source>
</evidence>
<dbReference type="Proteomes" id="UP000003790">
    <property type="component" value="Chromosome"/>
</dbReference>
<organism evidence="1 2">
    <name type="scientific">Pseudomonas chlororaphis O6</name>
    <dbReference type="NCBI Taxonomy" id="1037915"/>
    <lineage>
        <taxon>Bacteria</taxon>
        <taxon>Pseudomonadati</taxon>
        <taxon>Pseudomonadota</taxon>
        <taxon>Gammaproteobacteria</taxon>
        <taxon>Pseudomonadales</taxon>
        <taxon>Pseudomonadaceae</taxon>
        <taxon>Pseudomonas</taxon>
    </lineage>
</organism>
<dbReference type="AlphaFoldDB" id="A0AB33WR88"/>
<name>A0AB33WR88_9PSED</name>